<keyword evidence="3" id="KW-1185">Reference proteome</keyword>
<dbReference type="AlphaFoldDB" id="A0A073I0Q7"/>
<dbReference type="EMBL" id="ARYC01000615">
    <property type="protein sequence ID" value="KEJ83075.1"/>
    <property type="molecule type" value="Genomic_DNA"/>
</dbReference>
<accession>A0A073I0Q7</accession>
<evidence type="ECO:0000256" key="1">
    <source>
        <dbReference type="SAM" id="MobiDB-lite"/>
    </source>
</evidence>
<name>A0A073I0Q7_9SPIT</name>
<evidence type="ECO:0000313" key="2">
    <source>
        <dbReference type="EMBL" id="KEJ83075.1"/>
    </source>
</evidence>
<feature type="region of interest" description="Disordered" evidence="1">
    <location>
        <begin position="489"/>
        <end position="508"/>
    </location>
</feature>
<evidence type="ECO:0000313" key="3">
    <source>
        <dbReference type="Proteomes" id="UP000053232"/>
    </source>
</evidence>
<gene>
    <name evidence="2" type="ORF">OXYTRIMIC_225</name>
</gene>
<comment type="caution">
    <text evidence="2">The sequence shown here is derived from an EMBL/GenBank/DDBJ whole genome shotgun (WGS) entry which is preliminary data.</text>
</comment>
<reference evidence="3" key="1">
    <citation type="journal article" date="2014" name="Cell">
        <title>The Architecture of a Scrambled Genome Reveals Massive Levels of Genomic Rearrangement during Development.</title>
        <authorList>
            <person name="Chen X."/>
            <person name="Bracht J.R."/>
            <person name="Goldman A.D."/>
            <person name="Dolzhenko E."/>
            <person name="Clay D.M."/>
            <person name="Swart E.C."/>
            <person name="Perlman D.H."/>
            <person name="Doak T.G."/>
            <person name="Stuart A."/>
            <person name="Amemiya C.T."/>
            <person name="Sebra R.P."/>
            <person name="Landweber L.F."/>
        </authorList>
    </citation>
    <scope>NUCLEOTIDE SEQUENCE [LARGE SCALE GENOMIC DNA]</scope>
    <source>
        <strain evidence="3">JRB310</strain>
    </source>
</reference>
<sequence length="508" mass="59583">MINRCVDPSTCNLDYQCIYCQVRQNGEDSKTQATQSKSKDVSQNLINQIGFSQVNRGSQQRVDSGQQQENLINQDQDNQNNNLFQSSQPLLENQNPSVQKNQQNQNQMLQIFNNSKQQNQNFNQIIRFKLDLNPSDKYSISKQQNILPYLYSLCYQNMFSNVVKYSQEFVKGEFYDTAVQSKTFQFNQNQLESLPVLKMKYPKKFYQFFHCLNLMMGSTFFISIEQAIQFALINIRKVGQIEKAFCRNKMFDKDNFIGGYRNQDNKNFKLKNFETQTFNQLMNNAINKGEILKFLNDKNVSPILVQVVDADQEDFLVIKRVNKLWYYFSQKGQIYQICNSINYQIPDLESQIEQIDQKQFIIQHFGSINAFQKVVKYREQDRQLDRTLFKVLHQIYETRNYLEVQEFWKELAFFSQQSLSKNQLNSTRFLLPELRNNYSNTYSNQNTQNQMKQAKKRTKKAIDKQIQETQISTSSTANVTPAKLGTGIMTRGQLKSLGNRGRGRGNRG</sequence>
<proteinExistence type="predicted"/>
<organism evidence="2 3">
    <name type="scientific">Oxytricha trifallax</name>
    <dbReference type="NCBI Taxonomy" id="1172189"/>
    <lineage>
        <taxon>Eukaryota</taxon>
        <taxon>Sar</taxon>
        <taxon>Alveolata</taxon>
        <taxon>Ciliophora</taxon>
        <taxon>Intramacronucleata</taxon>
        <taxon>Spirotrichea</taxon>
        <taxon>Stichotrichia</taxon>
        <taxon>Sporadotrichida</taxon>
        <taxon>Oxytrichidae</taxon>
        <taxon>Oxytrichinae</taxon>
        <taxon>Oxytricha</taxon>
    </lineage>
</organism>
<protein>
    <submittedName>
        <fullName evidence="2">Uncharacterized protein</fullName>
    </submittedName>
</protein>
<dbReference type="Proteomes" id="UP000053232">
    <property type="component" value="Unassembled WGS sequence"/>
</dbReference>